<sequence length="1177" mass="124995">MGNSKRKLGSIFTFLLAFVLVVSTWTALPAAAAETADAGETLTGGTTIEESFADGENVKWFTFTPSAEDTKNFTHYEFTLNSTEEMNVSVYSSLDKANADDTFDQYRSYSYTESPAVIHFPLAWVGSYYVKVEYYPYYEEEELGQEELPEGEEELGQEELPEGEEVEPVEVDTSFTLKAKGTTLAPSTDIESAEECPVELSTSEQKDGLAILKDLREIRDSILSQTEEGKKLSSLYYKVAPFLSAKIIFDDQLRSDVLKNLRQLKPIYTELLKNGTSSTYTFTSADVKAINSLYKYTYDAAPDALKEQLKKTESKIKISNLEDKTLSSVFSKLGASTTAISNKNTSNKYIVKLKAGKSLSTFKRSAQSTQSETIENLNTSDKIADDLYVIDLGSEVKANGYSAQAKNSIVNSVKKSSAVEYVEQIQTYKALGTTSDVSSPYQWSLSNTGQTQGTSGADIQFGPLHSLLHAAKPSETVIAVVDTGVDSTLADLNNVLATEGYNYIGNNNNALDDNGHGTHVSGIIAAGMDNGYSISGIHSNAKILPVKVLDASGYGDTEQIAKGIKYAVDKGAKVINLSLGGTYSRTLEYMLQYAYKHNVTIVAATGNDGYEELGYPASSKYATSVGATNDMDLVSDYSNYGIGTDLVAPGTNIPSLVPNGNVTYFSGTSMATPHVAAAAGLLLSLNNNLKPAEVEKILTETAKDVAFEEQDNPYKFEETFVEITEDGEVIYEEGDSLPPGYDYVTGWGRLDAYGAYSALLLKATVGDIYNSSYAIKGTAESGTAVSVKIGKEVKKATADKKGNYKIEIPIQKAEGLLEVAFEKTVNGVKAKATIRTSVLEDTTPPNAPKVNKVGDNDTKVTGTAEEYATITVKANKKTIGTAKADNAGKFSVKIAKQKQGTKLSVTATDGAKLTGKAASVTVGDSTPPAAPTVTGTISDKSTKVEGKAEANASIDIKDGKKAVASGKANSKGAYSITIKKQKAGTKLSITATDKAGNTSKAKAVTVADKTAPSAPTVSGTIGDNSTKVTGKAEANASIEIKDGKKKIASGKADSKGAYSIKIGKQKAGVKLSITAKDKAGNISKAKTVTVADKTAPSAPKVNNVTTVTTKVTGSTEANATVTIKVNNKVLATGKADKKGSYSITIKKQKEKTVLAVTATDKAGNISKVTEKKVAKAK</sequence>
<evidence type="ECO:0000256" key="5">
    <source>
        <dbReference type="ARBA" id="ARBA00022670"/>
    </source>
</evidence>
<dbReference type="InterPro" id="IPR013783">
    <property type="entry name" value="Ig-like_fold"/>
</dbReference>
<organism evidence="14 15">
    <name type="scientific">Niallia circulans</name>
    <name type="common">Bacillus circulans</name>
    <dbReference type="NCBI Taxonomy" id="1397"/>
    <lineage>
        <taxon>Bacteria</taxon>
        <taxon>Bacillati</taxon>
        <taxon>Bacillota</taxon>
        <taxon>Bacilli</taxon>
        <taxon>Bacillales</taxon>
        <taxon>Bacillaceae</taxon>
        <taxon>Niallia</taxon>
    </lineage>
</organism>
<feature type="chain" id="PRO_5022206718" evidence="11">
    <location>
        <begin position="33"/>
        <end position="1177"/>
    </location>
</feature>
<comment type="similarity">
    <text evidence="3 9">Belongs to the peptidase S8 family.</text>
</comment>
<comment type="caution">
    <text evidence="14">The sequence shown here is derived from an EMBL/GenBank/DDBJ whole genome shotgun (WGS) entry which is preliminary data.</text>
</comment>
<evidence type="ECO:0000313" key="15">
    <source>
        <dbReference type="Proteomes" id="UP000319837"/>
    </source>
</evidence>
<dbReference type="InterPro" id="IPR041498">
    <property type="entry name" value="Big_6"/>
</dbReference>
<feature type="active site" description="Charge relay system" evidence="9">
    <location>
        <position position="516"/>
    </location>
</feature>
<dbReference type="InterPro" id="IPR050131">
    <property type="entry name" value="Peptidase_S8_subtilisin-like"/>
</dbReference>
<evidence type="ECO:0000256" key="7">
    <source>
        <dbReference type="ARBA" id="ARBA00022825"/>
    </source>
</evidence>
<dbReference type="Pfam" id="PF00082">
    <property type="entry name" value="Peptidase_S8"/>
    <property type="match status" value="1"/>
</dbReference>
<dbReference type="Proteomes" id="UP000319837">
    <property type="component" value="Unassembled WGS sequence"/>
</dbReference>
<evidence type="ECO:0000313" key="14">
    <source>
        <dbReference type="EMBL" id="TRZ36801.1"/>
    </source>
</evidence>
<dbReference type="GO" id="GO:0004252">
    <property type="term" value="F:serine-type endopeptidase activity"/>
    <property type="evidence" value="ECO:0007669"/>
    <property type="project" value="UniProtKB-UniRule"/>
</dbReference>
<keyword evidence="11" id="KW-0732">Signal</keyword>
<evidence type="ECO:0000256" key="2">
    <source>
        <dbReference type="ARBA" id="ARBA00004613"/>
    </source>
</evidence>
<dbReference type="InterPro" id="IPR000209">
    <property type="entry name" value="Peptidase_S8/S53_dom"/>
</dbReference>
<keyword evidence="6 9" id="KW-0378">Hydrolase</keyword>
<dbReference type="InterPro" id="IPR022398">
    <property type="entry name" value="Peptidase_S8_His-AS"/>
</dbReference>
<comment type="cofactor">
    <cofactor evidence="1">
        <name>Ca(2+)</name>
        <dbReference type="ChEBI" id="CHEBI:29108"/>
    </cofactor>
</comment>
<feature type="active site" description="Charge relay system" evidence="9">
    <location>
        <position position="482"/>
    </location>
</feature>
<dbReference type="InterPro" id="IPR036852">
    <property type="entry name" value="Peptidase_S8/S53_dom_sf"/>
</dbReference>
<dbReference type="PROSITE" id="PS00138">
    <property type="entry name" value="SUBTILASE_SER"/>
    <property type="match status" value="1"/>
</dbReference>
<dbReference type="PROSITE" id="PS00137">
    <property type="entry name" value="SUBTILASE_HIS"/>
    <property type="match status" value="1"/>
</dbReference>
<dbReference type="InterPro" id="IPR023828">
    <property type="entry name" value="Peptidase_S8_Ser-AS"/>
</dbReference>
<evidence type="ECO:0000256" key="9">
    <source>
        <dbReference type="PROSITE-ProRule" id="PRU01240"/>
    </source>
</evidence>
<dbReference type="Gene3D" id="2.60.40.10">
    <property type="entry name" value="Immunoglobulins"/>
    <property type="match status" value="5"/>
</dbReference>
<gene>
    <name evidence="14" type="ORF">CEQ21_14910</name>
</gene>
<dbReference type="PROSITE" id="PS51892">
    <property type="entry name" value="SUBTILASE"/>
    <property type="match status" value="1"/>
</dbReference>
<dbReference type="Gene3D" id="3.40.50.200">
    <property type="entry name" value="Peptidase S8/S53 domain"/>
    <property type="match status" value="1"/>
</dbReference>
<dbReference type="GO" id="GO:0005576">
    <property type="term" value="C:extracellular region"/>
    <property type="evidence" value="ECO:0007669"/>
    <property type="project" value="UniProtKB-SubCell"/>
</dbReference>
<evidence type="ECO:0000259" key="13">
    <source>
        <dbReference type="Pfam" id="PF17936"/>
    </source>
</evidence>
<dbReference type="PANTHER" id="PTHR43806">
    <property type="entry name" value="PEPTIDASE S8"/>
    <property type="match status" value="1"/>
</dbReference>
<evidence type="ECO:0000256" key="4">
    <source>
        <dbReference type="ARBA" id="ARBA00022525"/>
    </source>
</evidence>
<evidence type="ECO:0000256" key="3">
    <source>
        <dbReference type="ARBA" id="ARBA00011073"/>
    </source>
</evidence>
<proteinExistence type="inferred from homology"/>
<dbReference type="PANTHER" id="PTHR43806:SF11">
    <property type="entry name" value="CEREVISIN-RELATED"/>
    <property type="match status" value="1"/>
</dbReference>
<feature type="domain" description="Bacterial Ig" evidence="13">
    <location>
        <begin position="928"/>
        <end position="1008"/>
    </location>
</feature>
<keyword evidence="7 9" id="KW-0720">Serine protease</keyword>
<dbReference type="EMBL" id="RIBP01000004">
    <property type="protein sequence ID" value="TRZ36801.1"/>
    <property type="molecule type" value="Genomic_DNA"/>
</dbReference>
<keyword evidence="4" id="KW-0964">Secreted</keyword>
<dbReference type="InterPro" id="IPR015500">
    <property type="entry name" value="Peptidase_S8_subtilisin-rel"/>
</dbReference>
<dbReference type="PRINTS" id="PR00723">
    <property type="entry name" value="SUBTILISIN"/>
</dbReference>
<dbReference type="AlphaFoldDB" id="A0A553SIJ0"/>
<reference evidence="15" key="1">
    <citation type="submission" date="2018-10" db="EMBL/GenBank/DDBJ databases">
        <title>FDA dAtabase for Regulatory Grade micrObial Sequences (FDA-ARGOS): Supporting development and validation of Infectious Disease Dx tests.</title>
        <authorList>
            <person name="Minogue T."/>
            <person name="Wolcott M."/>
            <person name="Wasieloski L."/>
            <person name="Aguilar W."/>
            <person name="Moore D."/>
            <person name="Tallon L."/>
            <person name="Sadzewicz L."/>
            <person name="Sengamalay N."/>
            <person name="Ott S."/>
            <person name="Godinez A."/>
            <person name="Nagaraj S."/>
            <person name="Vavikolanu K."/>
            <person name="Vyas G."/>
            <person name="Nadendla S."/>
            <person name="George J."/>
            <person name="Sichtig H."/>
        </authorList>
    </citation>
    <scope>NUCLEOTIDE SEQUENCE [LARGE SCALE GENOMIC DNA]</scope>
    <source>
        <strain evidence="15">FDAARGOS_343</strain>
    </source>
</reference>
<feature type="domain" description="Bacterial Ig" evidence="13">
    <location>
        <begin position="845"/>
        <end position="924"/>
    </location>
</feature>
<feature type="domain" description="Bacterial Ig" evidence="13">
    <location>
        <begin position="1095"/>
        <end position="1170"/>
    </location>
</feature>
<evidence type="ECO:0000259" key="12">
    <source>
        <dbReference type="Pfam" id="PF00082"/>
    </source>
</evidence>
<dbReference type="Pfam" id="PF17936">
    <property type="entry name" value="Big_6"/>
    <property type="match status" value="4"/>
</dbReference>
<feature type="region of interest" description="Disordered" evidence="10">
    <location>
        <begin position="143"/>
        <end position="168"/>
    </location>
</feature>
<feature type="signal peptide" evidence="11">
    <location>
        <begin position="1"/>
        <end position="32"/>
    </location>
</feature>
<evidence type="ECO:0000256" key="11">
    <source>
        <dbReference type="SAM" id="SignalP"/>
    </source>
</evidence>
<dbReference type="SUPFAM" id="SSF52743">
    <property type="entry name" value="Subtilisin-like"/>
    <property type="match status" value="1"/>
</dbReference>
<comment type="subcellular location">
    <subcellularLocation>
        <location evidence="2">Secreted</location>
    </subcellularLocation>
</comment>
<evidence type="ECO:0000256" key="6">
    <source>
        <dbReference type="ARBA" id="ARBA00022801"/>
    </source>
</evidence>
<protein>
    <submittedName>
        <fullName evidence="14">Peptidase S8</fullName>
    </submittedName>
</protein>
<feature type="domain" description="Peptidase S8/S53" evidence="12">
    <location>
        <begin position="475"/>
        <end position="712"/>
    </location>
</feature>
<name>A0A553SIJ0_NIACI</name>
<dbReference type="RefSeq" id="WP_185765198.1">
    <property type="nucleotide sequence ID" value="NZ_RIBP01000004.1"/>
</dbReference>
<dbReference type="GO" id="GO:0006508">
    <property type="term" value="P:proteolysis"/>
    <property type="evidence" value="ECO:0007669"/>
    <property type="project" value="UniProtKB-KW"/>
</dbReference>
<feature type="domain" description="Bacterial Ig" evidence="13">
    <location>
        <begin position="1011"/>
        <end position="1092"/>
    </location>
</feature>
<evidence type="ECO:0000256" key="8">
    <source>
        <dbReference type="ARBA" id="ARBA00022837"/>
    </source>
</evidence>
<keyword evidence="8" id="KW-0106">Calcium</keyword>
<feature type="active site" description="Charge relay system" evidence="9">
    <location>
        <position position="669"/>
    </location>
</feature>
<evidence type="ECO:0000256" key="10">
    <source>
        <dbReference type="SAM" id="MobiDB-lite"/>
    </source>
</evidence>
<keyword evidence="5 9" id="KW-0645">Protease</keyword>
<dbReference type="NCBIfam" id="NF033510">
    <property type="entry name" value="Ca_tandemer"/>
    <property type="match status" value="1"/>
</dbReference>
<evidence type="ECO:0000256" key="1">
    <source>
        <dbReference type="ARBA" id="ARBA00001913"/>
    </source>
</evidence>
<accession>A0A553SIJ0</accession>